<reference evidence="1" key="1">
    <citation type="submission" date="2023-04" db="EMBL/GenBank/DDBJ databases">
        <title>Candida boidinii NBRC 1967.</title>
        <authorList>
            <person name="Ichikawa N."/>
            <person name="Sato H."/>
            <person name="Tonouchi N."/>
        </authorList>
    </citation>
    <scope>NUCLEOTIDE SEQUENCE</scope>
    <source>
        <strain evidence="1">NBRC 1967</strain>
    </source>
</reference>
<accession>A0ACB5TE79</accession>
<sequence>MSSRSNMVLKRNLFATSKQVSRSFTTSGKTCSIFTKNSKRTTAQIQSKKIVRQSNFFGSLAISIGAIGIGLYCLDARSAVHEYVLCPLLRLATSAEDGHKLGIKFLKYGIAPRLFSDNDDEILQVDVFGKKLKNPVGMAAGFDKEGEVIDPVLDLGFSYIEIGSITPEPQPGNPKPRFFRLPQDDAVINRYGFNSSGHLSVLSTLRVRFEKYLSANPNATNNSFRDGKLLAINLGKNKTGDEIEDYVKGVQNFGPYADVLVINVSSPNTPGLRNLQSEAKLTNLLKTVVSERDNLPGELINPNLKPPVLVKIAPDLTEEEIKSISIAAKDAKIDGIIISNTTVQRPVKKMITQSGVVHETGGLSGKPLKEISLKGLRTLRKYTKDSNLVLVGCGGISSGKDAIEFAKAGATFIEMYTAFAYKGPGLAAKVKDEIVSELKKEGKTWMEIVGSDDK</sequence>
<comment type="caution">
    <text evidence="1">The sequence shown here is derived from an EMBL/GenBank/DDBJ whole genome shotgun (WGS) entry which is preliminary data.</text>
</comment>
<protein>
    <submittedName>
        <fullName evidence="1">Unnamed protein product</fullName>
    </submittedName>
</protein>
<name>A0ACB5TE79_CANBO</name>
<dbReference type="Proteomes" id="UP001165101">
    <property type="component" value="Unassembled WGS sequence"/>
</dbReference>
<evidence type="ECO:0000313" key="2">
    <source>
        <dbReference type="Proteomes" id="UP001165101"/>
    </source>
</evidence>
<organism evidence="1 2">
    <name type="scientific">Candida boidinii</name>
    <name type="common">Yeast</name>
    <dbReference type="NCBI Taxonomy" id="5477"/>
    <lineage>
        <taxon>Eukaryota</taxon>
        <taxon>Fungi</taxon>
        <taxon>Dikarya</taxon>
        <taxon>Ascomycota</taxon>
        <taxon>Saccharomycotina</taxon>
        <taxon>Pichiomycetes</taxon>
        <taxon>Pichiales</taxon>
        <taxon>Pichiaceae</taxon>
        <taxon>Ogataea</taxon>
        <taxon>Ogataea/Candida clade</taxon>
    </lineage>
</organism>
<gene>
    <name evidence="1" type="ORF">Cboi01_000008200</name>
</gene>
<keyword evidence="2" id="KW-1185">Reference proteome</keyword>
<proteinExistence type="predicted"/>
<evidence type="ECO:0000313" key="1">
    <source>
        <dbReference type="EMBL" id="GME86911.1"/>
    </source>
</evidence>
<dbReference type="EMBL" id="BSXV01000018">
    <property type="protein sequence ID" value="GME86911.1"/>
    <property type="molecule type" value="Genomic_DNA"/>
</dbReference>